<proteinExistence type="inferred from homology"/>
<comment type="similarity">
    <text evidence="2 6">Belongs to the sodium:solute symporter (SSF) (TC 2.A.21) family.</text>
</comment>
<dbReference type="KEGG" id="mff:MFFC18_37060"/>
<feature type="transmembrane region" description="Helical" evidence="7">
    <location>
        <begin position="416"/>
        <end position="436"/>
    </location>
</feature>
<name>A0A5B9PGB3_9BACT</name>
<keyword evidence="5 7" id="KW-0472">Membrane</keyword>
<feature type="transmembrane region" description="Helical" evidence="7">
    <location>
        <begin position="389"/>
        <end position="409"/>
    </location>
</feature>
<feature type="transmembrane region" description="Helical" evidence="7">
    <location>
        <begin position="565"/>
        <end position="583"/>
    </location>
</feature>
<feature type="transmembrane region" description="Helical" evidence="7">
    <location>
        <begin position="442"/>
        <end position="461"/>
    </location>
</feature>
<feature type="transmembrane region" description="Helical" evidence="7">
    <location>
        <begin position="294"/>
        <end position="317"/>
    </location>
</feature>
<keyword evidence="3 7" id="KW-0812">Transmembrane</keyword>
<evidence type="ECO:0000256" key="4">
    <source>
        <dbReference type="ARBA" id="ARBA00022989"/>
    </source>
</evidence>
<feature type="transmembrane region" description="Helical" evidence="7">
    <location>
        <begin position="78"/>
        <end position="95"/>
    </location>
</feature>
<organism evidence="8 9">
    <name type="scientific">Mariniblastus fucicola</name>
    <dbReference type="NCBI Taxonomy" id="980251"/>
    <lineage>
        <taxon>Bacteria</taxon>
        <taxon>Pseudomonadati</taxon>
        <taxon>Planctomycetota</taxon>
        <taxon>Planctomycetia</taxon>
        <taxon>Pirellulales</taxon>
        <taxon>Pirellulaceae</taxon>
        <taxon>Mariniblastus</taxon>
    </lineage>
</organism>
<dbReference type="InterPro" id="IPR001734">
    <property type="entry name" value="Na/solute_symporter"/>
</dbReference>
<dbReference type="OrthoDB" id="9814523at2"/>
<dbReference type="GO" id="GO:0005886">
    <property type="term" value="C:plasma membrane"/>
    <property type="evidence" value="ECO:0007669"/>
    <property type="project" value="TreeGrafter"/>
</dbReference>
<feature type="transmembrane region" description="Helical" evidence="7">
    <location>
        <begin position="338"/>
        <end position="358"/>
    </location>
</feature>
<evidence type="ECO:0000256" key="6">
    <source>
        <dbReference type="RuleBase" id="RU362091"/>
    </source>
</evidence>
<dbReference type="RefSeq" id="WP_075083114.1">
    <property type="nucleotide sequence ID" value="NZ_CP042912.1"/>
</dbReference>
<dbReference type="CDD" id="cd11477">
    <property type="entry name" value="SLC5sbd_u1"/>
    <property type="match status" value="1"/>
</dbReference>
<evidence type="ECO:0000313" key="9">
    <source>
        <dbReference type="Proteomes" id="UP000322214"/>
    </source>
</evidence>
<dbReference type="GO" id="GO:0005412">
    <property type="term" value="F:D-glucose:sodium symporter activity"/>
    <property type="evidence" value="ECO:0007669"/>
    <property type="project" value="TreeGrafter"/>
</dbReference>
<gene>
    <name evidence="8" type="primary">sglT_2</name>
    <name evidence="8" type="ORF">MFFC18_37060</name>
</gene>
<dbReference type="PANTHER" id="PTHR11819:SF77">
    <property type="entry name" value="SODIUM_GLUCOSE COTRANSPORT PROTEIN"/>
    <property type="match status" value="1"/>
</dbReference>
<evidence type="ECO:0000256" key="3">
    <source>
        <dbReference type="ARBA" id="ARBA00022692"/>
    </source>
</evidence>
<dbReference type="EMBL" id="CP042912">
    <property type="protein sequence ID" value="QEG23802.1"/>
    <property type="molecule type" value="Genomic_DNA"/>
</dbReference>
<dbReference type="InterPro" id="IPR038377">
    <property type="entry name" value="Na/Glc_symporter_sf"/>
</dbReference>
<dbReference type="PANTHER" id="PTHR11819">
    <property type="entry name" value="SOLUTE CARRIER FAMILY 5"/>
    <property type="match status" value="1"/>
</dbReference>
<dbReference type="Gene3D" id="1.20.1730.10">
    <property type="entry name" value="Sodium/glucose cotransporter"/>
    <property type="match status" value="1"/>
</dbReference>
<evidence type="ECO:0000256" key="1">
    <source>
        <dbReference type="ARBA" id="ARBA00004141"/>
    </source>
</evidence>
<dbReference type="STRING" id="980251.GCA_001642875_00279"/>
<feature type="transmembrane region" description="Helical" evidence="7">
    <location>
        <begin position="127"/>
        <end position="147"/>
    </location>
</feature>
<dbReference type="AlphaFoldDB" id="A0A5B9PGB3"/>
<protein>
    <submittedName>
        <fullName evidence="8">Sodium/glucose cotransporter</fullName>
    </submittedName>
</protein>
<feature type="transmembrane region" description="Helical" evidence="7">
    <location>
        <begin position="6"/>
        <end position="24"/>
    </location>
</feature>
<dbReference type="Proteomes" id="UP000322214">
    <property type="component" value="Chromosome"/>
</dbReference>
<dbReference type="Pfam" id="PF00474">
    <property type="entry name" value="SSF"/>
    <property type="match status" value="1"/>
</dbReference>
<keyword evidence="9" id="KW-1185">Reference proteome</keyword>
<keyword evidence="4 7" id="KW-1133">Transmembrane helix</keyword>
<evidence type="ECO:0000256" key="2">
    <source>
        <dbReference type="ARBA" id="ARBA00006434"/>
    </source>
</evidence>
<evidence type="ECO:0000256" key="5">
    <source>
        <dbReference type="ARBA" id="ARBA00023136"/>
    </source>
</evidence>
<sequence length="589" mass="63409">MQLSTIDWLIIVAFFAISTGIGLWASRTAGKSFKDYFLAGGKMSWWLLGVSMVATTFAADTPGLVTELVRKGGVSGNWAWWAFLLTGLLTVFVYSKLWKRSGVLTDLEFYELRYGGAAGQFLRGFRAIYLGVVFNCMVMAVVILAAIKLSGVLLGASPMTTVLVAGSVTVVYTLLGGLKGVILTDFFQFGIAMVGAIAAAVVLCDQPEVGGFANLIANENVASKLSLLPDFSQTSIIPLLIIPLAIQWWSAWYPGAEPGGGGYVAQRMLSAKSESDATAATLLFQVAHYALRPWPWIVVALASIVVFPEISSIEAAFPNIDKSLLSEDIAYPAMLSRLPAGLLGLVIASLIAAFMSTISTHLNWGGSYIAHDFYGRFITPDASEKQLVMVGRVSTVALMAIASVLALYIKSAADGFNMIVQFGAGTGLIYILRWFWWRVNAWSEIVGMVASTIVAIVFTMSASSIDLEPWHKILIGVLITNAAWIAATFLTRPSNQKTLEDFYQKVRPDGPGWEPVRSSLSEKGTEVELDGSLTSGIAAMVAATFLVYSLLFGVGYFLYGQTVNAGVSAVVTVVAVVALVRIWPRLKMN</sequence>
<comment type="subcellular location">
    <subcellularLocation>
        <location evidence="1">Membrane</location>
        <topology evidence="1">Multi-pass membrane protein</topology>
    </subcellularLocation>
</comment>
<evidence type="ECO:0000256" key="7">
    <source>
        <dbReference type="SAM" id="Phobius"/>
    </source>
</evidence>
<dbReference type="PROSITE" id="PS50283">
    <property type="entry name" value="NA_SOLUT_SYMP_3"/>
    <property type="match status" value="1"/>
</dbReference>
<feature type="transmembrane region" description="Helical" evidence="7">
    <location>
        <begin position="537"/>
        <end position="558"/>
    </location>
</feature>
<feature type="transmembrane region" description="Helical" evidence="7">
    <location>
        <begin position="36"/>
        <end position="58"/>
    </location>
</feature>
<evidence type="ECO:0000313" key="8">
    <source>
        <dbReference type="EMBL" id="QEG23802.1"/>
    </source>
</evidence>
<feature type="transmembrane region" description="Helical" evidence="7">
    <location>
        <begin position="153"/>
        <end position="175"/>
    </location>
</feature>
<accession>A0A5B9PGB3</accession>
<feature type="transmembrane region" description="Helical" evidence="7">
    <location>
        <begin position="182"/>
        <end position="203"/>
    </location>
</feature>
<reference evidence="8 9" key="1">
    <citation type="submission" date="2019-08" db="EMBL/GenBank/DDBJ databases">
        <title>Deep-cultivation of Planctomycetes and their phenomic and genomic characterization uncovers novel biology.</title>
        <authorList>
            <person name="Wiegand S."/>
            <person name="Jogler M."/>
            <person name="Boedeker C."/>
            <person name="Pinto D."/>
            <person name="Vollmers J."/>
            <person name="Rivas-Marin E."/>
            <person name="Kohn T."/>
            <person name="Peeters S.H."/>
            <person name="Heuer A."/>
            <person name="Rast P."/>
            <person name="Oberbeckmann S."/>
            <person name="Bunk B."/>
            <person name="Jeske O."/>
            <person name="Meyerdierks A."/>
            <person name="Storesund J.E."/>
            <person name="Kallscheuer N."/>
            <person name="Luecker S."/>
            <person name="Lage O.M."/>
            <person name="Pohl T."/>
            <person name="Merkel B.J."/>
            <person name="Hornburger P."/>
            <person name="Mueller R.-W."/>
            <person name="Bruemmer F."/>
            <person name="Labrenz M."/>
            <person name="Spormann A.M."/>
            <person name="Op den Camp H."/>
            <person name="Overmann J."/>
            <person name="Amann R."/>
            <person name="Jetten M.S.M."/>
            <person name="Mascher T."/>
            <person name="Medema M.H."/>
            <person name="Devos D.P."/>
            <person name="Kaster A.-K."/>
            <person name="Ovreas L."/>
            <person name="Rohde M."/>
            <person name="Galperin M.Y."/>
            <person name="Jogler C."/>
        </authorList>
    </citation>
    <scope>NUCLEOTIDE SEQUENCE [LARGE SCALE GENOMIC DNA]</scope>
    <source>
        <strain evidence="8 9">FC18</strain>
    </source>
</reference>
<feature type="transmembrane region" description="Helical" evidence="7">
    <location>
        <begin position="473"/>
        <end position="491"/>
    </location>
</feature>